<gene>
    <name evidence="2" type="ORF">TVAG_081040</name>
</gene>
<dbReference type="InParanoid" id="A2EPC7"/>
<dbReference type="CDD" id="cd00024">
    <property type="entry name" value="CD_CSD"/>
    <property type="match status" value="1"/>
</dbReference>
<proteinExistence type="predicted"/>
<protein>
    <recommendedName>
        <fullName evidence="1">Chromo domain-containing protein</fullName>
    </recommendedName>
</protein>
<dbReference type="Pfam" id="PF00385">
    <property type="entry name" value="Chromo"/>
    <property type="match status" value="1"/>
</dbReference>
<dbReference type="AlphaFoldDB" id="A2EPC7"/>
<feature type="domain" description="Chromo" evidence="1">
    <location>
        <begin position="3"/>
        <end position="51"/>
    </location>
</feature>
<dbReference type="RefSeq" id="XP_001317735.1">
    <property type="nucleotide sequence ID" value="XM_001317700.1"/>
</dbReference>
<dbReference type="Proteomes" id="UP000001542">
    <property type="component" value="Unassembled WGS sequence"/>
</dbReference>
<evidence type="ECO:0000313" key="2">
    <source>
        <dbReference type="EMBL" id="EAY05512.1"/>
    </source>
</evidence>
<keyword evidence="3" id="KW-1185">Reference proteome</keyword>
<dbReference type="KEGG" id="tva:4763378"/>
<dbReference type="InterPro" id="IPR016197">
    <property type="entry name" value="Chromo-like_dom_sf"/>
</dbReference>
<reference evidence="2" key="1">
    <citation type="submission" date="2006-10" db="EMBL/GenBank/DDBJ databases">
        <authorList>
            <person name="Amadeo P."/>
            <person name="Zhao Q."/>
            <person name="Wortman J."/>
            <person name="Fraser-Liggett C."/>
            <person name="Carlton J."/>
        </authorList>
    </citation>
    <scope>NUCLEOTIDE SEQUENCE</scope>
    <source>
        <strain evidence="2">G3</strain>
    </source>
</reference>
<evidence type="ECO:0000259" key="1">
    <source>
        <dbReference type="PROSITE" id="PS50013"/>
    </source>
</evidence>
<accession>A2EPC7</accession>
<dbReference type="PROSITE" id="PS50013">
    <property type="entry name" value="CHROMO_2"/>
    <property type="match status" value="1"/>
</dbReference>
<dbReference type="SMART" id="SM00298">
    <property type="entry name" value="CHROMO"/>
    <property type="match status" value="1"/>
</dbReference>
<dbReference type="VEuPathDB" id="TrichDB:TVAGG3_0679840"/>
<dbReference type="VEuPathDB" id="TrichDB:TVAG_081040"/>
<organism evidence="2 3">
    <name type="scientific">Trichomonas vaginalis (strain ATCC PRA-98 / G3)</name>
    <dbReference type="NCBI Taxonomy" id="412133"/>
    <lineage>
        <taxon>Eukaryota</taxon>
        <taxon>Metamonada</taxon>
        <taxon>Parabasalia</taxon>
        <taxon>Trichomonadida</taxon>
        <taxon>Trichomonadidae</taxon>
        <taxon>Trichomonas</taxon>
    </lineage>
</organism>
<name>A2EPC7_TRIV3</name>
<evidence type="ECO:0000313" key="3">
    <source>
        <dbReference type="Proteomes" id="UP000001542"/>
    </source>
</evidence>
<dbReference type="EMBL" id="DS113447">
    <property type="protein sequence ID" value="EAY05512.1"/>
    <property type="molecule type" value="Genomic_DNA"/>
</dbReference>
<dbReference type="InterPro" id="IPR000953">
    <property type="entry name" value="Chromo/chromo_shadow_dom"/>
</dbReference>
<dbReference type="Gene3D" id="2.40.50.40">
    <property type="match status" value="1"/>
</dbReference>
<dbReference type="OrthoDB" id="433924at2759"/>
<dbReference type="SUPFAM" id="SSF54160">
    <property type="entry name" value="Chromo domain-like"/>
    <property type="match status" value="2"/>
</dbReference>
<reference evidence="2" key="2">
    <citation type="journal article" date="2007" name="Science">
        <title>Draft genome sequence of the sexually transmitted pathogen Trichomonas vaginalis.</title>
        <authorList>
            <person name="Carlton J.M."/>
            <person name="Hirt R.P."/>
            <person name="Silva J.C."/>
            <person name="Delcher A.L."/>
            <person name="Schatz M."/>
            <person name="Zhao Q."/>
            <person name="Wortman J.R."/>
            <person name="Bidwell S.L."/>
            <person name="Alsmark U.C.M."/>
            <person name="Besteiro S."/>
            <person name="Sicheritz-Ponten T."/>
            <person name="Noel C.J."/>
            <person name="Dacks J.B."/>
            <person name="Foster P.G."/>
            <person name="Simillion C."/>
            <person name="Van de Peer Y."/>
            <person name="Miranda-Saavedra D."/>
            <person name="Barton G.J."/>
            <person name="Westrop G.D."/>
            <person name="Mueller S."/>
            <person name="Dessi D."/>
            <person name="Fiori P.L."/>
            <person name="Ren Q."/>
            <person name="Paulsen I."/>
            <person name="Zhang H."/>
            <person name="Bastida-Corcuera F.D."/>
            <person name="Simoes-Barbosa A."/>
            <person name="Brown M.T."/>
            <person name="Hayes R.D."/>
            <person name="Mukherjee M."/>
            <person name="Okumura C.Y."/>
            <person name="Schneider R."/>
            <person name="Smith A.J."/>
            <person name="Vanacova S."/>
            <person name="Villalvazo M."/>
            <person name="Haas B.J."/>
            <person name="Pertea M."/>
            <person name="Feldblyum T.V."/>
            <person name="Utterback T.R."/>
            <person name="Shu C.L."/>
            <person name="Osoegawa K."/>
            <person name="de Jong P.J."/>
            <person name="Hrdy I."/>
            <person name="Horvathova L."/>
            <person name="Zubacova Z."/>
            <person name="Dolezal P."/>
            <person name="Malik S.B."/>
            <person name="Logsdon J.M. Jr."/>
            <person name="Henze K."/>
            <person name="Gupta A."/>
            <person name="Wang C.C."/>
            <person name="Dunne R.L."/>
            <person name="Upcroft J.A."/>
            <person name="Upcroft P."/>
            <person name="White O."/>
            <person name="Salzberg S.L."/>
            <person name="Tang P."/>
            <person name="Chiu C.-H."/>
            <person name="Lee Y.-S."/>
            <person name="Embley T.M."/>
            <person name="Coombs G.H."/>
            <person name="Mottram J.C."/>
            <person name="Tachezy J."/>
            <person name="Fraser-Liggett C.M."/>
            <person name="Johnson P.J."/>
        </authorList>
    </citation>
    <scope>NUCLEOTIDE SEQUENCE [LARGE SCALE GENOMIC DNA]</scope>
    <source>
        <strain evidence="2">G3</strain>
    </source>
</reference>
<sequence length="134" mass="16014">MAVEIEKIVGHKKDKGKLKFMVRFQGLTIDEDCWFSEDQIKNKDLIDKYFDIIPSNKTEYILDDFLYATNDVLTLEQLRYKDPLMVVGCYKKDDLLYYRVEFKDHRYYSVESSILKAIKPKLIIDFFEPRIVPI</sequence>
<dbReference type="InterPro" id="IPR023780">
    <property type="entry name" value="Chromo_domain"/>
</dbReference>